<name>A0A1A0DK65_ACEPA</name>
<comment type="cofactor">
    <cofactor evidence="1 12">
        <name>Zn(2+)</name>
        <dbReference type="ChEBI" id="CHEBI:29105"/>
    </cofactor>
</comment>
<evidence type="ECO:0000256" key="3">
    <source>
        <dbReference type="ARBA" id="ARBA00005002"/>
    </source>
</evidence>
<evidence type="ECO:0000256" key="12">
    <source>
        <dbReference type="HAMAP-Rule" id="MF_00388"/>
    </source>
</evidence>
<evidence type="ECO:0000256" key="7">
    <source>
        <dbReference type="ARBA" id="ARBA00022723"/>
    </source>
</evidence>
<evidence type="ECO:0000256" key="2">
    <source>
        <dbReference type="ARBA" id="ARBA00002923"/>
    </source>
</evidence>
<dbReference type="GO" id="GO:0009245">
    <property type="term" value="P:lipid A biosynthetic process"/>
    <property type="evidence" value="ECO:0007669"/>
    <property type="project" value="UniProtKB-UniRule"/>
</dbReference>
<dbReference type="OrthoDB" id="9802746at2"/>
<evidence type="ECO:0000313" key="13">
    <source>
        <dbReference type="EMBL" id="OAZ75067.1"/>
    </source>
</evidence>
<dbReference type="GO" id="GO:0103117">
    <property type="term" value="F:UDP-3-O-acyl-N-acetylglucosamine deacetylase activity"/>
    <property type="evidence" value="ECO:0007669"/>
    <property type="project" value="UniProtKB-UniRule"/>
</dbReference>
<accession>A0A1A0DK65</accession>
<dbReference type="PANTHER" id="PTHR33694:SF1">
    <property type="entry name" value="UDP-3-O-ACYL-N-ACETYLGLUCOSAMINE DEACETYLASE 1, MITOCHONDRIAL-RELATED"/>
    <property type="match status" value="1"/>
</dbReference>
<dbReference type="SUPFAM" id="SSF54211">
    <property type="entry name" value="Ribosomal protein S5 domain 2-like"/>
    <property type="match status" value="2"/>
</dbReference>
<dbReference type="InterPro" id="IPR015870">
    <property type="entry name" value="UDP-acyl_N-AcGlcN_deAcase_N"/>
</dbReference>
<dbReference type="HAMAP" id="MF_00388">
    <property type="entry name" value="LpxC"/>
    <property type="match status" value="1"/>
</dbReference>
<dbReference type="UniPathway" id="UPA00359">
    <property type="reaction ID" value="UER00478"/>
</dbReference>
<dbReference type="InterPro" id="IPR011334">
    <property type="entry name" value="UDP-acyl_GlcNac_deAcase_C"/>
</dbReference>
<dbReference type="Gene3D" id="3.30.230.20">
    <property type="entry name" value="lpxc deacetylase, domain 1"/>
    <property type="match status" value="1"/>
</dbReference>
<keyword evidence="9 12" id="KW-0862">Zinc</keyword>
<dbReference type="EC" id="3.5.1.108" evidence="4 12"/>
<protein>
    <recommendedName>
        <fullName evidence="4 12">UDP-3-O-acyl-N-acetylglucosamine deacetylase</fullName>
        <shortName evidence="12">UDP-3-O-acyl-GlcNAc deacetylase</shortName>
        <ecNumber evidence="4 12">3.5.1.108</ecNumber>
    </recommendedName>
    <alternativeName>
        <fullName evidence="12">UDP-3-O-[R-3-hydroxymyristoyl]-N-acetylglucosamine deacetylase</fullName>
    </alternativeName>
</protein>
<dbReference type="EMBL" id="LYUD01000045">
    <property type="protein sequence ID" value="OAZ75067.1"/>
    <property type="molecule type" value="Genomic_DNA"/>
</dbReference>
<evidence type="ECO:0000256" key="11">
    <source>
        <dbReference type="ARBA" id="ARBA00024535"/>
    </source>
</evidence>
<feature type="binding site" evidence="12">
    <location>
        <position position="110"/>
    </location>
    <ligand>
        <name>Zn(2+)</name>
        <dbReference type="ChEBI" id="CHEBI:29105"/>
    </ligand>
</feature>
<dbReference type="PANTHER" id="PTHR33694">
    <property type="entry name" value="UDP-3-O-ACYL-N-ACETYLGLUCOSAMINE DEACETYLASE 1, MITOCHONDRIAL-RELATED"/>
    <property type="match status" value="1"/>
</dbReference>
<comment type="pathway">
    <text evidence="3 12">Glycolipid biosynthesis; lipid IV(A) biosynthesis; lipid IV(A) from (3R)-3-hydroxytetradecanoyl-[acyl-carrier-protein] and UDP-N-acetyl-alpha-D-glucosamine: step 2/6.</text>
</comment>
<dbReference type="InterPro" id="IPR020568">
    <property type="entry name" value="Ribosomal_Su5_D2-typ_SF"/>
</dbReference>
<comment type="similarity">
    <text evidence="12">Belongs to the LpxC family.</text>
</comment>
<dbReference type="InterPro" id="IPR004463">
    <property type="entry name" value="UDP-acyl_GlcNac_deAcase"/>
</dbReference>
<evidence type="ECO:0000256" key="6">
    <source>
        <dbReference type="ARBA" id="ARBA00022556"/>
    </source>
</evidence>
<evidence type="ECO:0000313" key="14">
    <source>
        <dbReference type="Proteomes" id="UP000093796"/>
    </source>
</evidence>
<gene>
    <name evidence="12 13" type="primary">lpxC</name>
    <name evidence="13" type="ORF">SRCM100623_00491</name>
</gene>
<sequence>MDGLLREPLLYSDIVESPASFMRSVRKTPSALQHTLRHAISCTGTGLHTGQSIRMSLHPAPAGHGIVFQRTDLPNAAPITAHYDNVVETRLSTVLGEAQRPENRVATVEHLMAALNGCGVDNVLVLIDGPETPVFDGSAADFVFLLDCAGRKAQDAPRRFIEVCKPIRICHNDSWAELHPTAGHHLHLSLSIDFPAKAIGQQSYSAELTPWSFRHELANSRTFTLKAEIEALHRAGLARGGSLDNAIVVDDDHILNPSGLRKPDEFIRHKVMDAVGDLYLAGGVLLGEFRGHRSGHALNNQVLRALFADQNAWRDIITSLPAASAA</sequence>
<dbReference type="GO" id="GO:0016020">
    <property type="term" value="C:membrane"/>
    <property type="evidence" value="ECO:0007669"/>
    <property type="project" value="GOC"/>
</dbReference>
<dbReference type="PATRIC" id="fig|438.15.peg.558"/>
<evidence type="ECO:0000256" key="4">
    <source>
        <dbReference type="ARBA" id="ARBA00012745"/>
    </source>
</evidence>
<keyword evidence="8 12" id="KW-0378">Hydrolase</keyword>
<evidence type="ECO:0000256" key="10">
    <source>
        <dbReference type="ARBA" id="ARBA00023098"/>
    </source>
</evidence>
<dbReference type="RefSeq" id="WP_003628505.1">
    <property type="nucleotide sequence ID" value="NZ_LYUD01000045.1"/>
</dbReference>
<organism evidence="13 14">
    <name type="scientific">Acetobacter pasteurianus</name>
    <name type="common">Acetobacter turbidans</name>
    <dbReference type="NCBI Taxonomy" id="438"/>
    <lineage>
        <taxon>Bacteria</taxon>
        <taxon>Pseudomonadati</taxon>
        <taxon>Pseudomonadota</taxon>
        <taxon>Alphaproteobacteria</taxon>
        <taxon>Acetobacterales</taxon>
        <taxon>Acetobacteraceae</taxon>
        <taxon>Acetobacter</taxon>
    </lineage>
</organism>
<evidence type="ECO:0000256" key="1">
    <source>
        <dbReference type="ARBA" id="ARBA00001947"/>
    </source>
</evidence>
<keyword evidence="10 12" id="KW-0443">Lipid metabolism</keyword>
<dbReference type="Pfam" id="PF03331">
    <property type="entry name" value="LpxC"/>
    <property type="match status" value="1"/>
</dbReference>
<dbReference type="eggNOG" id="COG0774">
    <property type="taxonomic scope" value="Bacteria"/>
</dbReference>
<dbReference type="Proteomes" id="UP000093796">
    <property type="component" value="Unassembled WGS sequence"/>
</dbReference>
<dbReference type="Gene3D" id="3.30.1700.10">
    <property type="entry name" value="lpxc deacetylase, domain 2"/>
    <property type="match status" value="1"/>
</dbReference>
<comment type="function">
    <text evidence="2 12">Catalyzes the hydrolysis of UDP-3-O-myristoyl-N-acetylglucosamine to form UDP-3-O-myristoylglucosamine and acetate, the committed step in lipid A biosynthesis.</text>
</comment>
<evidence type="ECO:0000256" key="9">
    <source>
        <dbReference type="ARBA" id="ARBA00022833"/>
    </source>
</evidence>
<dbReference type="GO" id="GO:0046872">
    <property type="term" value="F:metal ion binding"/>
    <property type="evidence" value="ECO:0007669"/>
    <property type="project" value="UniProtKB-KW"/>
</dbReference>
<reference evidence="13 14" key="1">
    <citation type="submission" date="2016-05" db="EMBL/GenBank/DDBJ databases">
        <title>Genome sequencing of Acetobacter pasteurianus strain SRCM100623.</title>
        <authorList>
            <person name="Song Y.R."/>
        </authorList>
    </citation>
    <scope>NUCLEOTIDE SEQUENCE [LARGE SCALE GENOMIC DNA]</scope>
    <source>
        <strain evidence="13 14">SRCM100623</strain>
    </source>
</reference>
<feature type="active site" description="Proton donor" evidence="12">
    <location>
        <position position="296"/>
    </location>
</feature>
<proteinExistence type="inferred from homology"/>
<comment type="caution">
    <text evidence="13">The sequence shown here is derived from an EMBL/GenBank/DDBJ whole genome shotgun (WGS) entry which is preliminary data.</text>
</comment>
<comment type="catalytic activity">
    <reaction evidence="11 12">
        <text>a UDP-3-O-[(3R)-3-hydroxyacyl]-N-acetyl-alpha-D-glucosamine + H2O = a UDP-3-O-[(3R)-3-hydroxyacyl]-alpha-D-glucosamine + acetate</text>
        <dbReference type="Rhea" id="RHEA:67816"/>
        <dbReference type="ChEBI" id="CHEBI:15377"/>
        <dbReference type="ChEBI" id="CHEBI:30089"/>
        <dbReference type="ChEBI" id="CHEBI:137740"/>
        <dbReference type="ChEBI" id="CHEBI:173225"/>
        <dbReference type="EC" id="3.5.1.108"/>
    </reaction>
</comment>
<feature type="binding site" evidence="12">
    <location>
        <position position="269"/>
    </location>
    <ligand>
        <name>Zn(2+)</name>
        <dbReference type="ChEBI" id="CHEBI:29105"/>
    </ligand>
</feature>
<dbReference type="AlphaFoldDB" id="A0A1A0DK65"/>
<dbReference type="NCBIfam" id="TIGR00325">
    <property type="entry name" value="lpxC"/>
    <property type="match status" value="1"/>
</dbReference>
<keyword evidence="5 12" id="KW-0444">Lipid biosynthesis</keyword>
<evidence type="ECO:0000256" key="5">
    <source>
        <dbReference type="ARBA" id="ARBA00022516"/>
    </source>
</evidence>
<feature type="binding site" evidence="12">
    <location>
        <position position="273"/>
    </location>
    <ligand>
        <name>Zn(2+)</name>
        <dbReference type="ChEBI" id="CHEBI:29105"/>
    </ligand>
</feature>
<evidence type="ECO:0000256" key="8">
    <source>
        <dbReference type="ARBA" id="ARBA00022801"/>
    </source>
</evidence>
<keyword evidence="7 12" id="KW-0479">Metal-binding</keyword>
<keyword evidence="6 12" id="KW-0441">Lipid A biosynthesis</keyword>